<dbReference type="InterPro" id="IPR036465">
    <property type="entry name" value="vWFA_dom_sf"/>
</dbReference>
<evidence type="ECO:0000313" key="4">
    <source>
        <dbReference type="Proteomes" id="UP000027265"/>
    </source>
</evidence>
<evidence type="ECO:0000256" key="1">
    <source>
        <dbReference type="SAM" id="MobiDB-lite"/>
    </source>
</evidence>
<dbReference type="Gene3D" id="3.40.50.300">
    <property type="entry name" value="P-loop containing nucleotide triphosphate hydrolases"/>
    <property type="match status" value="1"/>
</dbReference>
<gene>
    <name evidence="3" type="ORF">JAAARDRAFT_201615</name>
</gene>
<dbReference type="InParanoid" id="A0A067QB01"/>
<dbReference type="InterPro" id="IPR002035">
    <property type="entry name" value="VWF_A"/>
</dbReference>
<protein>
    <recommendedName>
        <fullName evidence="2">VWFA domain-containing protein</fullName>
    </recommendedName>
</protein>
<dbReference type="SUPFAM" id="SSF52540">
    <property type="entry name" value="P-loop containing nucleoside triphosphate hydrolases"/>
    <property type="match status" value="1"/>
</dbReference>
<dbReference type="PROSITE" id="PS50234">
    <property type="entry name" value="VWFA"/>
    <property type="match status" value="1"/>
</dbReference>
<dbReference type="InterPro" id="IPR027417">
    <property type="entry name" value="P-loop_NTPase"/>
</dbReference>
<dbReference type="STRING" id="933084.A0A067QB01"/>
<dbReference type="SMART" id="SM00327">
    <property type="entry name" value="VWA"/>
    <property type="match status" value="1"/>
</dbReference>
<organism evidence="3 4">
    <name type="scientific">Jaapia argillacea MUCL 33604</name>
    <dbReference type="NCBI Taxonomy" id="933084"/>
    <lineage>
        <taxon>Eukaryota</taxon>
        <taxon>Fungi</taxon>
        <taxon>Dikarya</taxon>
        <taxon>Basidiomycota</taxon>
        <taxon>Agaricomycotina</taxon>
        <taxon>Agaricomycetes</taxon>
        <taxon>Agaricomycetidae</taxon>
        <taxon>Jaapiales</taxon>
        <taxon>Jaapiaceae</taxon>
        <taxon>Jaapia</taxon>
    </lineage>
</organism>
<evidence type="ECO:0000313" key="3">
    <source>
        <dbReference type="EMBL" id="KDQ64238.1"/>
    </source>
</evidence>
<dbReference type="EMBL" id="KL197709">
    <property type="protein sequence ID" value="KDQ64238.1"/>
    <property type="molecule type" value="Genomic_DNA"/>
</dbReference>
<name>A0A067QB01_9AGAM</name>
<reference evidence="4" key="1">
    <citation type="journal article" date="2014" name="Proc. Natl. Acad. Sci. U.S.A.">
        <title>Extensive sampling of basidiomycete genomes demonstrates inadequacy of the white-rot/brown-rot paradigm for wood decay fungi.</title>
        <authorList>
            <person name="Riley R."/>
            <person name="Salamov A.A."/>
            <person name="Brown D.W."/>
            <person name="Nagy L.G."/>
            <person name="Floudas D."/>
            <person name="Held B.W."/>
            <person name="Levasseur A."/>
            <person name="Lombard V."/>
            <person name="Morin E."/>
            <person name="Otillar R."/>
            <person name="Lindquist E.A."/>
            <person name="Sun H."/>
            <person name="LaButti K.M."/>
            <person name="Schmutz J."/>
            <person name="Jabbour D."/>
            <person name="Luo H."/>
            <person name="Baker S.E."/>
            <person name="Pisabarro A.G."/>
            <person name="Walton J.D."/>
            <person name="Blanchette R.A."/>
            <person name="Henrissat B."/>
            <person name="Martin F."/>
            <person name="Cullen D."/>
            <person name="Hibbett D.S."/>
            <person name="Grigoriev I.V."/>
        </authorList>
    </citation>
    <scope>NUCLEOTIDE SEQUENCE [LARGE SCALE GENOMIC DNA]</scope>
    <source>
        <strain evidence="4">MUCL 33604</strain>
    </source>
</reference>
<accession>A0A067QB01</accession>
<sequence>MNSPFAPPNIFIDIDPPIDGPASGPNLSEHTETQFFDALTPNALSVVGIGVPGEDAMVDSKTNQSLPPPQTSDLAHRIPGLYRILDLVSEAGSGGLVDKVIIAQESLGQFVNSLVPGAYTSLTKVDFGLLDKASVKPIGIYGSKAEIVKFLKSLDIVDDELAAALLLPQGNPAGINSPHLPPGLYVVSSNMSTVTKEERIFVIFWPEETTWNDDALSSVRRNRVTFMRYLTKIADQVVSLISPEHSQSLVLQDDTEDSVSLGVDDDETDRLFTFEVEKSTEQEEGVSSKPGFTLQLPAVSGDNRLPDDHPMDERQFEPRLVFSDTKQAIVDVMYLAASEKAYRIDGKLRAVQLEHEVRGSIELADSLSEEAIRILVNHGLKSRQPELCGKWRSRVDEIEQTHRRILQEKEAEMGRRLDSENDQLEALVRHTLIDSVAKSFHCFTYHDIDPTLAEPPRLQGGVQDLVVLYPQAGDHLQQAIQDRDFKILSRKRFQQLKERLIILDHIFRTRKDLEATARRELIELIYRDGEFSKASQLLAQSSGEQPRRFWSAQRFLDWFTGSNSIDGLDIRDFAFNADDAKFLNGVDNLVQIEPLLDEPVSQVKELGLESLQETINKKTTSTRHRIRSVQESECKRHIQRETESEKESQLRHARAELLNALKGKLLQPNSPSYLVLEDMKIISASNRWNPDAYQMIGNRVVQSQPALQYVVHPIELTEMDRHNLQLDPDIVPTPKAHANSAFSFCLSPDQTIQLFYILEDGKCLLVIDDQRGSISVFLESSNSIDGALRRPEKAKKTLRRDKLGKHFLLAFDETRRILAVCSTPKPNLQLHVFAFDETYTSLQGIGSAVNLVPWYEGSNAILGMAFVSGNEEIVFVDDSARARIFSLVTQQFRPASLQLQRVPSSIFASPDGSCLIVMEKDELGHSFKAYHWTNFGSADGISLDMFGMDADSFALTSLVKRNNVYILSLDISSRRCDSVALRITRKITEFSFRQKGGAKGSGGNEAGTAHNSLVDCHAEVWTRFPVVPAVRRRTILSSSGRSRRHIRFVTHHYHSSFKPYFSRLIATFEKTTRKPVETELSGILADAVAFEDCWNVQPPIVSCFKAGEWLVDILCLIPIHIAVTRDNRFVPLKDGVFSSGLERSLLGADVGQIVDHLSFGWYESVFRSYMASKPVKVVSSMGEQSVGKSFALNHLVDTSFAGSAMRTTEGVWMSVAPTEDCLIVALDFEGVHSIERSAQEDMLLVLFNTAISNLVLFRNNFALSRDIAGLFQSFQSSSSVLDPASNPTLFQSTLAIIIKDVVDSDATEITREFSLKFNDIVQLEQGSNFISRLHRGSLHIIPWPVIESRKFYTLFSALKKCLDKERVTHPSGGVFLQTLKTLMAKLKANDWGALSQNLASHRAHHLRSLLPKALAFGATEMDPEREQLKDFDTDMPIDHNDGGMVFFVPNTNSEPDWTVDKALPCLRAPWQIQNERHIRPDSEWVHDLSAYLDSLADQRLEYVRTWISCNTARFTTTNADVEALRRELESMAVDLKSGVKLCSMQCASCSLQCLNNRHHDGPHDCDTSHNCPRTCQFSDQHGSDEPCGLRAGHPGDHICDIATHHCGQPCHLKDRPGCLGHCVKVLNHAEENHLCSATTHECGEPCSLVDVQVANGRVYTCAGTCRIPSHLAHDRHICENPSCPIQCQLCRRLCDSQDHLHPLGPGAVHLCGQEHSCTALCASPGICQIETAPQSIEATFSGRNETFQYTKYTQASKRLPCAVLVPAGELSHDGPHNHSLTSDPFHYCENTCENCGYFCTLPLGHPQQEHETSHGSMSKTRWVVDGPDGTTYELDGRNFSSTDDGAPMLCSLVCQSMGRHVHIDYCRKDPLSPTCTGAETQHITARMMPNPERPKDWISHKLFWRRTGFKGQDSRAIYDSFKYSCDSSLQTLTRRKTKPTLPNDPEHSANANAAAQPSYCSLPVFHPPQRLDQAPAGLGYVSNDGHSFLCRNPAVMKQAFHVIFVIDRSGSMSLTDRRPLGNTPGTARITNRANNRLGSVYSSLHGFWLARHAALNVGGNVAQAARRDAYTVLLFNSAVSTCIENDYTRSPDQLLDAVLPSAASGGTNFTSALQCARSCMERNWSTERTPVIIFLSDGECHVEDTVVQDLCRRAIHLGKSLSFHAVSFGPRSEVLRRMAQIATDIQRGAPPDPINPPVISSYTEALDTIRLAETFLGLAESLRKPRGSLLRG</sequence>
<feature type="region of interest" description="Disordered" evidence="1">
    <location>
        <begin position="279"/>
        <end position="305"/>
    </location>
</feature>
<dbReference type="CDD" id="cd00198">
    <property type="entry name" value="vWFA"/>
    <property type="match status" value="1"/>
</dbReference>
<keyword evidence="4" id="KW-1185">Reference proteome</keyword>
<dbReference type="PANTHER" id="PTHR22796">
    <property type="entry name" value="URG4-RELATED"/>
    <property type="match status" value="1"/>
</dbReference>
<evidence type="ECO:0000259" key="2">
    <source>
        <dbReference type="PROSITE" id="PS50234"/>
    </source>
</evidence>
<dbReference type="PANTHER" id="PTHR22796:SF1">
    <property type="entry name" value="VWFA DOMAIN-CONTAINING PROTEIN"/>
    <property type="match status" value="1"/>
</dbReference>
<dbReference type="Pfam" id="PF13519">
    <property type="entry name" value="VWA_2"/>
    <property type="match status" value="1"/>
</dbReference>
<dbReference type="Proteomes" id="UP000027265">
    <property type="component" value="Unassembled WGS sequence"/>
</dbReference>
<dbReference type="SUPFAM" id="SSF69322">
    <property type="entry name" value="Tricorn protease domain 2"/>
    <property type="match status" value="1"/>
</dbReference>
<dbReference type="OrthoDB" id="2343366at2759"/>
<feature type="domain" description="VWFA" evidence="2">
    <location>
        <begin position="2001"/>
        <end position="2215"/>
    </location>
</feature>
<dbReference type="HOGENOM" id="CLU_000401_0_0_1"/>
<proteinExistence type="predicted"/>
<dbReference type="SUPFAM" id="SSF53300">
    <property type="entry name" value="vWA-like"/>
    <property type="match status" value="1"/>
</dbReference>
<dbReference type="Gene3D" id="3.40.50.410">
    <property type="entry name" value="von Willebrand factor, type A domain"/>
    <property type="match status" value="1"/>
</dbReference>